<accession>A0ACB9AQQ1</accession>
<reference evidence="2" key="1">
    <citation type="journal article" date="2022" name="Mol. Ecol. Resour.">
        <title>The genomes of chicory, endive, great burdock and yacon provide insights into Asteraceae palaeo-polyploidization history and plant inulin production.</title>
        <authorList>
            <person name="Fan W."/>
            <person name="Wang S."/>
            <person name="Wang H."/>
            <person name="Wang A."/>
            <person name="Jiang F."/>
            <person name="Liu H."/>
            <person name="Zhao H."/>
            <person name="Xu D."/>
            <person name="Zhang Y."/>
        </authorList>
    </citation>
    <scope>NUCLEOTIDE SEQUENCE [LARGE SCALE GENOMIC DNA]</scope>
    <source>
        <strain evidence="2">cv. Yunnan</strain>
    </source>
</reference>
<protein>
    <submittedName>
        <fullName evidence="1">Uncharacterized protein</fullName>
    </submittedName>
</protein>
<sequence>MFSIHLPGSTPFPSFFFPIYYKFCSRMNPQQVAQSRSSANGFTRRRGEKEMGTRVENKFHPGKSNFSKMTTAGLQTENKGEIESPSRHRLVYITTGLIGHQVDVKVIDGSVFTGIFHATNAEIDFGIILKMARVTKAGSSRGQKNNLDAVQKLPSKMLIIPAKELVEIVAKSVSLTRDVLTNELQHDQLHDIMIDSNISQSRHVDLERELEPWVPDDDDTECPELDNTFDRHWHRNALPMDDGLRYMGFQMPYQFHFCIRSQQDSLLHLFCQGETASQVWSYLKGVQHASFVQDSLSAFTKTCLQVVTNNREASLSADSSSDHAAPDLVIERRKSELKVSV</sequence>
<name>A0ACB9AQQ1_9ASTR</name>
<comment type="caution">
    <text evidence="1">The sequence shown here is derived from an EMBL/GenBank/DDBJ whole genome shotgun (WGS) entry which is preliminary data.</text>
</comment>
<dbReference type="EMBL" id="CM042041">
    <property type="protein sequence ID" value="KAI3711969.1"/>
    <property type="molecule type" value="Genomic_DNA"/>
</dbReference>
<evidence type="ECO:0000313" key="2">
    <source>
        <dbReference type="Proteomes" id="UP001056120"/>
    </source>
</evidence>
<organism evidence="1 2">
    <name type="scientific">Smallanthus sonchifolius</name>
    <dbReference type="NCBI Taxonomy" id="185202"/>
    <lineage>
        <taxon>Eukaryota</taxon>
        <taxon>Viridiplantae</taxon>
        <taxon>Streptophyta</taxon>
        <taxon>Embryophyta</taxon>
        <taxon>Tracheophyta</taxon>
        <taxon>Spermatophyta</taxon>
        <taxon>Magnoliopsida</taxon>
        <taxon>eudicotyledons</taxon>
        <taxon>Gunneridae</taxon>
        <taxon>Pentapetalae</taxon>
        <taxon>asterids</taxon>
        <taxon>campanulids</taxon>
        <taxon>Asterales</taxon>
        <taxon>Asteraceae</taxon>
        <taxon>Asteroideae</taxon>
        <taxon>Heliantheae alliance</taxon>
        <taxon>Millerieae</taxon>
        <taxon>Smallanthus</taxon>
    </lineage>
</organism>
<proteinExistence type="predicted"/>
<dbReference type="Proteomes" id="UP001056120">
    <property type="component" value="Linkage Group LG24"/>
</dbReference>
<gene>
    <name evidence="1" type="ORF">L1987_70518</name>
</gene>
<reference evidence="1 2" key="2">
    <citation type="journal article" date="2022" name="Mol. Ecol. Resour.">
        <title>The genomes of chicory, endive, great burdock and yacon provide insights into Asteraceae paleo-polyploidization history and plant inulin production.</title>
        <authorList>
            <person name="Fan W."/>
            <person name="Wang S."/>
            <person name="Wang H."/>
            <person name="Wang A."/>
            <person name="Jiang F."/>
            <person name="Liu H."/>
            <person name="Zhao H."/>
            <person name="Xu D."/>
            <person name="Zhang Y."/>
        </authorList>
    </citation>
    <scope>NUCLEOTIDE SEQUENCE [LARGE SCALE GENOMIC DNA]</scope>
    <source>
        <strain evidence="2">cv. Yunnan</strain>
        <tissue evidence="1">Leaves</tissue>
    </source>
</reference>
<evidence type="ECO:0000313" key="1">
    <source>
        <dbReference type="EMBL" id="KAI3711969.1"/>
    </source>
</evidence>
<keyword evidence="2" id="KW-1185">Reference proteome</keyword>